<dbReference type="InterPro" id="IPR057135">
    <property type="entry name" value="At4g27190-like_LRR"/>
</dbReference>
<protein>
    <submittedName>
        <fullName evidence="3">LRR domain containing protein</fullName>
    </submittedName>
</protein>
<organism evidence="3 4">
    <name type="scientific">Trema orientale</name>
    <name type="common">Charcoal tree</name>
    <name type="synonym">Celtis orientalis</name>
    <dbReference type="NCBI Taxonomy" id="63057"/>
    <lineage>
        <taxon>Eukaryota</taxon>
        <taxon>Viridiplantae</taxon>
        <taxon>Streptophyta</taxon>
        <taxon>Embryophyta</taxon>
        <taxon>Tracheophyta</taxon>
        <taxon>Spermatophyta</taxon>
        <taxon>Magnoliopsida</taxon>
        <taxon>eudicotyledons</taxon>
        <taxon>Gunneridae</taxon>
        <taxon>Pentapetalae</taxon>
        <taxon>rosids</taxon>
        <taxon>fabids</taxon>
        <taxon>Rosales</taxon>
        <taxon>Cannabaceae</taxon>
        <taxon>Trema</taxon>
    </lineage>
</organism>
<comment type="caution">
    <text evidence="3">The sequence shown here is derived from an EMBL/GenBank/DDBJ whole genome shotgun (WGS) entry which is preliminary data.</text>
</comment>
<dbReference type="PANTHER" id="PTHR33463:SF187">
    <property type="entry name" value="AND NB-ARC DOMAIN DISEASE RESISTANCE PROTEIN, PUTATIVE-RELATED"/>
    <property type="match status" value="1"/>
</dbReference>
<accession>A0A2P5DXQ2</accession>
<dbReference type="Pfam" id="PF23247">
    <property type="entry name" value="LRR_RPS2"/>
    <property type="match status" value="1"/>
</dbReference>
<keyword evidence="4" id="KW-1185">Reference proteome</keyword>
<dbReference type="PANTHER" id="PTHR33463">
    <property type="entry name" value="NB-ARC DOMAIN-CONTAINING PROTEIN-RELATED"/>
    <property type="match status" value="1"/>
</dbReference>
<dbReference type="InterPro" id="IPR032675">
    <property type="entry name" value="LRR_dom_sf"/>
</dbReference>
<dbReference type="InParanoid" id="A0A2P5DXQ2"/>
<dbReference type="Proteomes" id="UP000237000">
    <property type="component" value="Unassembled WGS sequence"/>
</dbReference>
<gene>
    <name evidence="3" type="ORF">TorRG33x02_239140</name>
</gene>
<dbReference type="InterPro" id="IPR050905">
    <property type="entry name" value="Plant_NBS-LRR"/>
</dbReference>
<feature type="domain" description="Disease resistance protein At4g27190-like leucine-rich repeats" evidence="2">
    <location>
        <begin position="91"/>
        <end position="219"/>
    </location>
</feature>
<reference evidence="4" key="1">
    <citation type="submission" date="2016-06" db="EMBL/GenBank/DDBJ databases">
        <title>Parallel loss of symbiosis genes in relatives of nitrogen-fixing non-legume Parasponia.</title>
        <authorList>
            <person name="Van Velzen R."/>
            <person name="Holmer R."/>
            <person name="Bu F."/>
            <person name="Rutten L."/>
            <person name="Van Zeijl A."/>
            <person name="Liu W."/>
            <person name="Santuari L."/>
            <person name="Cao Q."/>
            <person name="Sharma T."/>
            <person name="Shen D."/>
            <person name="Roswanjaya Y."/>
            <person name="Wardhani T."/>
            <person name="Kalhor M.S."/>
            <person name="Jansen J."/>
            <person name="Van den Hoogen J."/>
            <person name="Gungor B."/>
            <person name="Hartog M."/>
            <person name="Hontelez J."/>
            <person name="Verver J."/>
            <person name="Yang W.-C."/>
            <person name="Schijlen E."/>
            <person name="Repin R."/>
            <person name="Schilthuizen M."/>
            <person name="Schranz E."/>
            <person name="Heidstra R."/>
            <person name="Miyata K."/>
            <person name="Fedorova E."/>
            <person name="Kohlen W."/>
            <person name="Bisseling T."/>
            <person name="Smit S."/>
            <person name="Geurts R."/>
        </authorList>
    </citation>
    <scope>NUCLEOTIDE SEQUENCE [LARGE SCALE GENOMIC DNA]</scope>
    <source>
        <strain evidence="4">cv. RG33-2</strain>
    </source>
</reference>
<evidence type="ECO:0000313" key="3">
    <source>
        <dbReference type="EMBL" id="PON78077.1"/>
    </source>
</evidence>
<dbReference type="Gene3D" id="3.80.10.10">
    <property type="entry name" value="Ribonuclease Inhibitor"/>
    <property type="match status" value="1"/>
</dbReference>
<dbReference type="SUPFAM" id="SSF52058">
    <property type="entry name" value="L domain-like"/>
    <property type="match status" value="1"/>
</dbReference>
<sequence>MVGFYRPYTKIVCLRKCKISEARAGNESLVLPTDVKTLIIRECKDVTCLCDIASLQTVTDLRKLKTRDCSGMQNILCPSCCKLYHLQSLEELYIQDFKDWSVLIEREISSTGTFSSLKILWIDNFPNMERLFTYELFSSNLQNVEDIRVCCCEKMVEIVGKGSEEEEAIEATILNVPKLKRLTLRQLPNLKSFCSSRNTMFSSSLESIEIIDCPKLRRIPLLGGEECPASLQKIMVQPSWWDSLDWNHFGPTKVALQTLCQFEF</sequence>
<evidence type="ECO:0000259" key="2">
    <source>
        <dbReference type="Pfam" id="PF23247"/>
    </source>
</evidence>
<evidence type="ECO:0000256" key="1">
    <source>
        <dbReference type="ARBA" id="ARBA00022821"/>
    </source>
</evidence>
<dbReference type="STRING" id="63057.A0A2P5DXQ2"/>
<evidence type="ECO:0000313" key="4">
    <source>
        <dbReference type="Proteomes" id="UP000237000"/>
    </source>
</evidence>
<dbReference type="OrthoDB" id="978250at2759"/>
<proteinExistence type="predicted"/>
<dbReference type="AlphaFoldDB" id="A0A2P5DXQ2"/>
<dbReference type="EMBL" id="JXTC01000243">
    <property type="protein sequence ID" value="PON78077.1"/>
    <property type="molecule type" value="Genomic_DNA"/>
</dbReference>
<name>A0A2P5DXQ2_TREOI</name>
<keyword evidence="1" id="KW-0611">Plant defense</keyword>